<evidence type="ECO:0000256" key="9">
    <source>
        <dbReference type="ARBA" id="ARBA00023136"/>
    </source>
</evidence>
<keyword evidence="7 11" id="KW-0653">Protein transport</keyword>
<dbReference type="InterPro" id="IPR048369">
    <property type="entry name" value="COG6_C"/>
</dbReference>
<evidence type="ECO:0000256" key="5">
    <source>
        <dbReference type="ARBA" id="ARBA00020973"/>
    </source>
</evidence>
<dbReference type="Pfam" id="PF06419">
    <property type="entry name" value="COG6_N"/>
    <property type="match status" value="1"/>
</dbReference>
<evidence type="ECO:0000256" key="3">
    <source>
        <dbReference type="ARBA" id="ARBA00011023"/>
    </source>
</evidence>
<protein>
    <recommendedName>
        <fullName evidence="5 11">Conserved oligomeric Golgi complex subunit 6</fullName>
        <shortName evidence="11">COG complex subunit 6</shortName>
    </recommendedName>
    <alternativeName>
        <fullName evidence="10 11">Component of oligomeric Golgi complex 6</fullName>
    </alternativeName>
</protein>
<dbReference type="GO" id="GO:0015031">
    <property type="term" value="P:protein transport"/>
    <property type="evidence" value="ECO:0007669"/>
    <property type="project" value="UniProtKB-KW"/>
</dbReference>
<evidence type="ECO:0000256" key="8">
    <source>
        <dbReference type="ARBA" id="ARBA00023034"/>
    </source>
</evidence>
<feature type="domain" description="Conserved Oligomeric Golgi complex subunit 6 C-terminal" evidence="13">
    <location>
        <begin position="208"/>
        <end position="654"/>
    </location>
</feature>
<evidence type="ECO:0000313" key="15">
    <source>
        <dbReference type="WBParaSite" id="MBELARI_LOCUS11530"/>
    </source>
</evidence>
<evidence type="ECO:0000256" key="7">
    <source>
        <dbReference type="ARBA" id="ARBA00022927"/>
    </source>
</evidence>
<dbReference type="WBParaSite" id="MBELARI_LOCUS11530">
    <property type="protein sequence ID" value="MBELARI_LOCUS11530"/>
    <property type="gene ID" value="MBELARI_LOCUS11530"/>
</dbReference>
<dbReference type="PANTHER" id="PTHR21506:SF0">
    <property type="entry name" value="CONSERVED OLIGOMERIC GOLGI COMPLEX SUBUNIT 6"/>
    <property type="match status" value="1"/>
</dbReference>
<dbReference type="Proteomes" id="UP000887575">
    <property type="component" value="Unassembled WGS sequence"/>
</dbReference>
<organism evidence="14 15">
    <name type="scientific">Mesorhabditis belari</name>
    <dbReference type="NCBI Taxonomy" id="2138241"/>
    <lineage>
        <taxon>Eukaryota</taxon>
        <taxon>Metazoa</taxon>
        <taxon>Ecdysozoa</taxon>
        <taxon>Nematoda</taxon>
        <taxon>Chromadorea</taxon>
        <taxon>Rhabditida</taxon>
        <taxon>Rhabditina</taxon>
        <taxon>Rhabditomorpha</taxon>
        <taxon>Rhabditoidea</taxon>
        <taxon>Rhabditidae</taxon>
        <taxon>Mesorhabditinae</taxon>
        <taxon>Mesorhabditis</taxon>
    </lineage>
</organism>
<dbReference type="GO" id="GO:0000139">
    <property type="term" value="C:Golgi membrane"/>
    <property type="evidence" value="ECO:0007669"/>
    <property type="project" value="UniProtKB-SubCell"/>
</dbReference>
<comment type="subunit">
    <text evidence="4">Component of the conserved oligomeric Golgi complex which is composed of eight different subunits and is required for normal Golgi morphology and localization.</text>
</comment>
<dbReference type="SMART" id="SM01087">
    <property type="entry name" value="COG6"/>
    <property type="match status" value="1"/>
</dbReference>
<keyword evidence="14" id="KW-1185">Reference proteome</keyword>
<evidence type="ECO:0000256" key="2">
    <source>
        <dbReference type="ARBA" id="ARBA00004395"/>
    </source>
</evidence>
<dbReference type="AlphaFoldDB" id="A0AAF3EC54"/>
<evidence type="ECO:0000256" key="4">
    <source>
        <dbReference type="ARBA" id="ARBA00011166"/>
    </source>
</evidence>
<name>A0AAF3EC54_9BILA</name>
<evidence type="ECO:0000313" key="14">
    <source>
        <dbReference type="Proteomes" id="UP000887575"/>
    </source>
</evidence>
<feature type="domain" description="Conserved oligomeric complex COG6 N-terminal" evidence="12">
    <location>
        <begin position="87"/>
        <end position="169"/>
    </location>
</feature>
<dbReference type="InterPro" id="IPR048368">
    <property type="entry name" value="COG6_N"/>
</dbReference>
<reference evidence="15" key="1">
    <citation type="submission" date="2024-02" db="UniProtKB">
        <authorList>
            <consortium name="WormBaseParasite"/>
        </authorList>
    </citation>
    <scope>IDENTIFICATION</scope>
</reference>
<dbReference type="GO" id="GO:0017119">
    <property type="term" value="C:Golgi transport complex"/>
    <property type="evidence" value="ECO:0007669"/>
    <property type="project" value="UniProtKB-UniRule"/>
</dbReference>
<evidence type="ECO:0000259" key="13">
    <source>
        <dbReference type="Pfam" id="PF20653"/>
    </source>
</evidence>
<comment type="similarity">
    <text evidence="3 11">Belongs to the COG6 family.</text>
</comment>
<evidence type="ECO:0000259" key="12">
    <source>
        <dbReference type="Pfam" id="PF06419"/>
    </source>
</evidence>
<proteinExistence type="inferred from homology"/>
<keyword evidence="6 11" id="KW-0813">Transport</keyword>
<evidence type="ECO:0000256" key="6">
    <source>
        <dbReference type="ARBA" id="ARBA00022448"/>
    </source>
</evidence>
<dbReference type="PANTHER" id="PTHR21506">
    <property type="entry name" value="COMPONENT OF OLIGOMERIC GOLGI COMPLEX 6"/>
    <property type="match status" value="1"/>
</dbReference>
<evidence type="ECO:0000256" key="11">
    <source>
        <dbReference type="RuleBase" id="RU365075"/>
    </source>
</evidence>
<sequence>MADTLPTTLPSANRPLGDPLKDKVEAIINQCKRVDFKSEEFQKGAELYQEALDVCRQLPSSTTPFHPITTPILYERAMDDAMLAKFGSKLEYLNKLNGKVQEVHSKAKQMRGLCEELTKTISENKEKTEHFLAQTNAIRSKMSLLEAKAALVDEFLDKFTLSEKEEKALLGDQNDGTVSMEFFDALNRIKQIYEDSKQLVRTSTEHVAALEVMEDMASRLEKAYEVLYRSIQRECRLLSSDFSDIKSVVIQSFSALQEREILFKYALDEFAMARKNHVLRIYIDALTRGGGTSGNKPIELLSHDPLRYVGDMLAWMYQAIENEKGILNALLKMCRPEVASSCSTDVISQVSSALCRPFKVRVEQSLAGGEADPVIIYKLNGLFGFYLAKFPPLTGSASELCQTMKDLQELAMSIFMTGLSSTVQRILGRMGPPDYDLLPVPAVHQLLSLLKEVLDTHNGAMSVENPKEQFNQVFSCILDPLLRSVQLAATQLASPLDVAVYTLNCLSAIQAVVLLYQFTDQRLEMLKALIEGNEDVLVSEESSAILSNTSLIGIYQKAAAHSSQQGPMSAIPGLDAVSITNAIASFSNFISQSDKLRLDLITRVNSTRIRESIMKRTIDNIAAAYAVIVRKIEDPSNGYGEILHKSPDEVMGLLK</sequence>
<dbReference type="InterPro" id="IPR010490">
    <property type="entry name" value="COG6"/>
</dbReference>
<comment type="subcellular location">
    <subcellularLocation>
        <location evidence="2 11">Golgi apparatus membrane</location>
        <topology evidence="2 11">Peripheral membrane protein</topology>
    </subcellularLocation>
</comment>
<dbReference type="Pfam" id="PF20653">
    <property type="entry name" value="COG6_C"/>
    <property type="match status" value="1"/>
</dbReference>
<keyword evidence="8 11" id="KW-0333">Golgi apparatus</keyword>
<accession>A0AAF3EC54</accession>
<comment type="function">
    <text evidence="1 11">Required for normal Golgi function.</text>
</comment>
<dbReference type="GO" id="GO:0006891">
    <property type="term" value="P:intra-Golgi vesicle-mediated transport"/>
    <property type="evidence" value="ECO:0007669"/>
    <property type="project" value="UniProtKB-UniRule"/>
</dbReference>
<evidence type="ECO:0000256" key="10">
    <source>
        <dbReference type="ARBA" id="ARBA00031348"/>
    </source>
</evidence>
<evidence type="ECO:0000256" key="1">
    <source>
        <dbReference type="ARBA" id="ARBA00003627"/>
    </source>
</evidence>
<keyword evidence="9 11" id="KW-0472">Membrane</keyword>